<sequence length="51" mass="5934">MCEKCAEIERRVDRYRMMQSQVTDKQVLTGLAALIAELLKMKAELHPEQDI</sequence>
<protein>
    <submittedName>
        <fullName evidence="1">Uncharacterized protein</fullName>
    </submittedName>
</protein>
<accession>A0ABS5GJ32</accession>
<comment type="caution">
    <text evidence="1">The sequence shown here is derived from an EMBL/GenBank/DDBJ whole genome shotgun (WGS) entry which is preliminary data.</text>
</comment>
<dbReference type="EMBL" id="JAFCLK010000062">
    <property type="protein sequence ID" value="MBR1141347.1"/>
    <property type="molecule type" value="Genomic_DNA"/>
</dbReference>
<evidence type="ECO:0000313" key="2">
    <source>
        <dbReference type="Proteomes" id="UP001314635"/>
    </source>
</evidence>
<organism evidence="1 2">
    <name type="scientific">Bradyrhizobium denitrificans</name>
    <dbReference type="NCBI Taxonomy" id="2734912"/>
    <lineage>
        <taxon>Bacteria</taxon>
        <taxon>Pseudomonadati</taxon>
        <taxon>Pseudomonadota</taxon>
        <taxon>Alphaproteobacteria</taxon>
        <taxon>Hyphomicrobiales</taxon>
        <taxon>Nitrobacteraceae</taxon>
        <taxon>Bradyrhizobium</taxon>
    </lineage>
</organism>
<proteinExistence type="predicted"/>
<gene>
    <name evidence="1" type="ORF">JQ619_36930</name>
</gene>
<keyword evidence="2" id="KW-1185">Reference proteome</keyword>
<dbReference type="Proteomes" id="UP001314635">
    <property type="component" value="Unassembled WGS sequence"/>
</dbReference>
<name>A0ABS5GJ32_9BRAD</name>
<evidence type="ECO:0000313" key="1">
    <source>
        <dbReference type="EMBL" id="MBR1141347.1"/>
    </source>
</evidence>
<dbReference type="RefSeq" id="WP_211400824.1">
    <property type="nucleotide sequence ID" value="NZ_JAFCLK010000062.1"/>
</dbReference>
<reference evidence="2" key="1">
    <citation type="journal article" date="2021" name="ISME J.">
        <title>Evolutionary origin and ecological implication of a unique nif island in free-living Bradyrhizobium lineages.</title>
        <authorList>
            <person name="Tao J."/>
        </authorList>
    </citation>
    <scope>NUCLEOTIDE SEQUENCE [LARGE SCALE GENOMIC DNA]</scope>
    <source>
        <strain evidence="2">SZCCT0094</strain>
    </source>
</reference>